<feature type="region of interest" description="Disordered" evidence="7">
    <location>
        <begin position="222"/>
        <end position="255"/>
    </location>
</feature>
<dbReference type="Proteomes" id="UP000019116">
    <property type="component" value="Chromosome 4D"/>
</dbReference>
<keyword evidence="3" id="KW-0677">Repeat</keyword>
<protein>
    <recommendedName>
        <fullName evidence="14">NB-ARC domain-containing protein</fullName>
    </recommendedName>
</protein>
<evidence type="ECO:0000256" key="3">
    <source>
        <dbReference type="ARBA" id="ARBA00022737"/>
    </source>
</evidence>
<dbReference type="Gene3D" id="1.20.5.4130">
    <property type="match status" value="1"/>
</dbReference>
<dbReference type="InterPro" id="IPR044974">
    <property type="entry name" value="Disease_R_plants"/>
</dbReference>
<evidence type="ECO:0000259" key="10">
    <source>
        <dbReference type="Pfam" id="PF23559"/>
    </source>
</evidence>
<dbReference type="Gene3D" id="3.80.10.10">
    <property type="entry name" value="Ribonuclease Inhibitor"/>
    <property type="match status" value="1"/>
</dbReference>
<feature type="compositionally biased region" description="Polar residues" evidence="7">
    <location>
        <begin position="234"/>
        <end position="250"/>
    </location>
</feature>
<dbReference type="InterPro" id="IPR041118">
    <property type="entry name" value="Rx_N"/>
</dbReference>
<dbReference type="Gramene" id="TraesCS4D03G0175000.1">
    <property type="protein sequence ID" value="TraesCS4D03G0175000.1.CDS"/>
    <property type="gene ID" value="TraesCS4D03G0175000"/>
</dbReference>
<dbReference type="STRING" id="4565.A0A3B6JFW3"/>
<dbReference type="Gramene" id="TraesMAC4D03G02439150.1">
    <property type="protein sequence ID" value="TraesMAC4D03G02439150.1"/>
    <property type="gene ID" value="TraesMAC4D03G02439150"/>
</dbReference>
<keyword evidence="5" id="KW-0611">Plant defense</keyword>
<name>A0A3B6JFW3_WHEAT</name>
<keyword evidence="2" id="KW-0433">Leucine-rich repeat</keyword>
<dbReference type="PaxDb" id="4565-Traes_4DS_DBE824AE7.1"/>
<feature type="domain" description="NB-ARC" evidence="8">
    <location>
        <begin position="264"/>
        <end position="441"/>
    </location>
</feature>
<dbReference type="InterPro" id="IPR055414">
    <property type="entry name" value="LRR_R13L4/SHOC2-like"/>
</dbReference>
<dbReference type="PANTHER" id="PTHR23155:SF1233">
    <property type="entry name" value="DISEASE RESISTANCE PROTEIN RGA4"/>
    <property type="match status" value="1"/>
</dbReference>
<dbReference type="Gramene" id="TraesARI4D03G02479540.1">
    <property type="protein sequence ID" value="TraesARI4D03G02479540.1"/>
    <property type="gene ID" value="TraesARI4D03G02479540"/>
</dbReference>
<keyword evidence="13" id="KW-1185">Reference proteome</keyword>
<accession>A0A3B6JFW3</accession>
<proteinExistence type="inferred from homology"/>
<keyword evidence="6" id="KW-0175">Coiled coil</keyword>
<dbReference type="InterPro" id="IPR042197">
    <property type="entry name" value="Apaf_helical"/>
</dbReference>
<dbReference type="Pfam" id="PF23559">
    <property type="entry name" value="WHD_DRP"/>
    <property type="match status" value="1"/>
</dbReference>
<dbReference type="GO" id="GO:0051707">
    <property type="term" value="P:response to other organism"/>
    <property type="evidence" value="ECO:0007669"/>
    <property type="project" value="UniProtKB-ARBA"/>
</dbReference>
<feature type="domain" description="Disease resistance protein winged helix" evidence="10">
    <location>
        <begin position="528"/>
        <end position="598"/>
    </location>
</feature>
<sequence>MVRGGRTKSSRWHRFGAKLACLLGLMRSPDRGGGTAAAVEDDGGGGGEPPPTVTERVHDRKDNLPTVRLLFPPHLLGQGAGWSERGSETAMEAALLGGFIKVILPRLFSLIDDKYKLHRGVKSDVRFLVKELRMIVGAIDDDELSATSSAAARLSIQDLRELAHGIEDCIDGLMYRATWEHQASFLRRSVRLRPPRALKTGAQLAREMQRLRRMAKEAHERKRRYAADFPAGGQPSSATQLVDESPSSPSDPRILDADLVGVEGPLAELLEQLAEGRPSQLKVIAVVGFCGLGKTALAAEVYNRETRSERFERHAWVYAALKSPREVLADLLRKLSSDAPSCQGKSVLETSDVGQLCTELKQHLVMRRYFIVIDDIRTEDQWKTIKSALPADKDISSRILVTTTIQSVANACSSSNGYVHKMSRLDKMCSKQLFTKKACPDKYSCYKQPDPAEVLKKCDGQPLALVTIGEFLQAKGWPTGPSCEDICTQIGYHLENDKSFEKMRRVLIHNYTTLPSHALKACLLYFGMFPSNRPIRKKSLLRRWLAEGFVEPQPSPSSPDPIAAFNSLMDRNIIEPINLSNNDNVKTCQTYGMMREFILHMSISQNFVTLFCNDKIEPKYVRRLSLHESSATVVDSFSTVDLSLVRSLAIFGKASQTVLDLSKYHLLRVLDLEKCEELKDDHVKDICNLLLLKYLSLGGGVTTIPRDIVKLKHLVSLDVRRTKVQILHVEVFQLPSLIHLFGKFKLTDIVKPKSEVHEFLSKGKSNLETLAGFVTDGSGGFLHLMGYMNKLSKVKILCELPAGCADRTDLKEAIQQFIEDEKQANIGSRSLSLHFGKCCEELLNSLKGPCYLSSLKLHGDLAAPPQFVVSLRGLRELCLWSTRLTAGVLEALSNLSYLQYLKLVADDLDKFVVRDQAFCRLLRLSLELQCPTFPTIEEGALPFLVTLQLLCKDLHGLSDLKIEHLKHLKEVTLDPRVTPTTRGTWEKAAREHPNRPKVLLLKSVDAAQSELADYTIASEPAESAIQETSIPALLNQGLVASSSVMREQSTSVLSNMGLSEVSSALT</sequence>
<organism evidence="12">
    <name type="scientific">Triticum aestivum</name>
    <name type="common">Wheat</name>
    <dbReference type="NCBI Taxonomy" id="4565"/>
    <lineage>
        <taxon>Eukaryota</taxon>
        <taxon>Viridiplantae</taxon>
        <taxon>Streptophyta</taxon>
        <taxon>Embryophyta</taxon>
        <taxon>Tracheophyta</taxon>
        <taxon>Spermatophyta</taxon>
        <taxon>Magnoliopsida</taxon>
        <taxon>Liliopsida</taxon>
        <taxon>Poales</taxon>
        <taxon>Poaceae</taxon>
        <taxon>BOP clade</taxon>
        <taxon>Pooideae</taxon>
        <taxon>Triticodae</taxon>
        <taxon>Triticeae</taxon>
        <taxon>Triticinae</taxon>
        <taxon>Triticum</taxon>
    </lineage>
</organism>
<evidence type="ECO:0008006" key="14">
    <source>
        <dbReference type="Google" id="ProtNLM"/>
    </source>
</evidence>
<evidence type="ECO:0000256" key="2">
    <source>
        <dbReference type="ARBA" id="ARBA00022614"/>
    </source>
</evidence>
<reference evidence="12" key="2">
    <citation type="submission" date="2018-10" db="UniProtKB">
        <authorList>
            <consortium name="EnsemblPlants"/>
        </authorList>
    </citation>
    <scope>IDENTIFICATION</scope>
</reference>
<dbReference type="Pfam" id="PF23598">
    <property type="entry name" value="LRR_14"/>
    <property type="match status" value="1"/>
</dbReference>
<reference evidence="12" key="1">
    <citation type="submission" date="2018-08" db="EMBL/GenBank/DDBJ databases">
        <authorList>
            <person name="Rossello M."/>
        </authorList>
    </citation>
    <scope>NUCLEOTIDE SEQUENCE [LARGE SCALE GENOMIC DNA]</scope>
    <source>
        <strain evidence="12">cv. Chinese Spring</strain>
    </source>
</reference>
<feature type="domain" description="Disease resistance R13L4/SHOC-2-like LRR" evidence="11">
    <location>
        <begin position="645"/>
        <end position="997"/>
    </location>
</feature>
<evidence type="ECO:0000313" key="12">
    <source>
        <dbReference type="EnsemblPlants" id="TraesCS4D02G089800.2"/>
    </source>
</evidence>
<dbReference type="Gramene" id="TraesSYM4D03G02468320.1">
    <property type="protein sequence ID" value="TraesSYM4D03G02468320.1"/>
    <property type="gene ID" value="TraesSYM4D03G02468320"/>
</dbReference>
<evidence type="ECO:0000259" key="8">
    <source>
        <dbReference type="Pfam" id="PF00931"/>
    </source>
</evidence>
<evidence type="ECO:0000256" key="1">
    <source>
        <dbReference type="ARBA" id="ARBA00008894"/>
    </source>
</evidence>
<dbReference type="Pfam" id="PF00931">
    <property type="entry name" value="NB-ARC"/>
    <property type="match status" value="1"/>
</dbReference>
<evidence type="ECO:0000259" key="9">
    <source>
        <dbReference type="Pfam" id="PF18052"/>
    </source>
</evidence>
<dbReference type="PRINTS" id="PR00364">
    <property type="entry name" value="DISEASERSIST"/>
</dbReference>
<evidence type="ECO:0000256" key="6">
    <source>
        <dbReference type="ARBA" id="ARBA00023054"/>
    </source>
</evidence>
<dbReference type="RefSeq" id="XP_044373865.1">
    <property type="nucleotide sequence ID" value="XM_044517930.1"/>
</dbReference>
<evidence type="ECO:0000256" key="7">
    <source>
        <dbReference type="SAM" id="MobiDB-lite"/>
    </source>
</evidence>
<dbReference type="InterPro" id="IPR002182">
    <property type="entry name" value="NB-ARC"/>
</dbReference>
<dbReference type="Gramene" id="TraesLDM4D03G02443040.1">
    <property type="protein sequence ID" value="TraesLDM4D03G02443040.1"/>
    <property type="gene ID" value="TraesLDM4D03G02443040"/>
</dbReference>
<evidence type="ECO:0000259" key="11">
    <source>
        <dbReference type="Pfam" id="PF23598"/>
    </source>
</evidence>
<dbReference type="SUPFAM" id="SSF52058">
    <property type="entry name" value="L domain-like"/>
    <property type="match status" value="1"/>
</dbReference>
<dbReference type="Gramene" id="TraesLAC4D03G02394240.1">
    <property type="protein sequence ID" value="TraesLAC4D03G02394240.1"/>
    <property type="gene ID" value="TraesLAC4D03G02394240"/>
</dbReference>
<feature type="region of interest" description="Disordered" evidence="7">
    <location>
        <begin position="32"/>
        <end position="57"/>
    </location>
</feature>
<dbReference type="SUPFAM" id="SSF52540">
    <property type="entry name" value="P-loop containing nucleoside triphosphate hydrolases"/>
    <property type="match status" value="1"/>
</dbReference>
<evidence type="ECO:0000313" key="13">
    <source>
        <dbReference type="Proteomes" id="UP000019116"/>
    </source>
</evidence>
<dbReference type="Gramene" id="TraesCS4D02G089800.2">
    <property type="protein sequence ID" value="TraesCS4D02G089800.2"/>
    <property type="gene ID" value="TraesCS4D02G089800"/>
</dbReference>
<dbReference type="AlphaFoldDB" id="A0A3B6JFW3"/>
<evidence type="ECO:0000256" key="5">
    <source>
        <dbReference type="ARBA" id="ARBA00022821"/>
    </source>
</evidence>
<keyword evidence="4" id="KW-0547">Nucleotide-binding</keyword>
<dbReference type="EnsemblPlants" id="TraesCS4D02G089800.2">
    <property type="protein sequence ID" value="TraesCS4D02G089800.2"/>
    <property type="gene ID" value="TraesCS4D02G089800"/>
</dbReference>
<dbReference type="GO" id="GO:0006952">
    <property type="term" value="P:defense response"/>
    <property type="evidence" value="ECO:0007669"/>
    <property type="project" value="UniProtKB-KW"/>
</dbReference>
<feature type="domain" description="Disease resistance N-terminal" evidence="9">
    <location>
        <begin position="99"/>
        <end position="184"/>
    </location>
</feature>
<dbReference type="GO" id="GO:0043531">
    <property type="term" value="F:ADP binding"/>
    <property type="evidence" value="ECO:0007669"/>
    <property type="project" value="InterPro"/>
</dbReference>
<dbReference type="InterPro" id="IPR058922">
    <property type="entry name" value="WHD_DRP"/>
</dbReference>
<dbReference type="InterPro" id="IPR032675">
    <property type="entry name" value="LRR_dom_sf"/>
</dbReference>
<dbReference type="PANTHER" id="PTHR23155">
    <property type="entry name" value="DISEASE RESISTANCE PROTEIN RP"/>
    <property type="match status" value="1"/>
</dbReference>
<comment type="similarity">
    <text evidence="1">Belongs to the disease resistance NB-LRR family.</text>
</comment>
<dbReference type="Gene3D" id="3.40.50.300">
    <property type="entry name" value="P-loop containing nucleotide triphosphate hydrolases"/>
    <property type="match status" value="1"/>
</dbReference>
<gene>
    <name evidence="12" type="primary">LOC123096248</name>
</gene>
<dbReference type="OrthoDB" id="629305at2759"/>
<evidence type="ECO:0000256" key="4">
    <source>
        <dbReference type="ARBA" id="ARBA00022741"/>
    </source>
</evidence>
<dbReference type="InterPro" id="IPR027417">
    <property type="entry name" value="P-loop_NTPase"/>
</dbReference>
<dbReference type="Gene3D" id="1.10.8.430">
    <property type="entry name" value="Helical domain of apoptotic protease-activating factors"/>
    <property type="match status" value="1"/>
</dbReference>
<dbReference type="GeneID" id="123096248"/>
<dbReference type="SMR" id="A0A3B6JFW3"/>
<dbReference type="Pfam" id="PF18052">
    <property type="entry name" value="Rx_N"/>
    <property type="match status" value="1"/>
</dbReference>